<evidence type="ECO:0000313" key="2">
    <source>
        <dbReference type="Proteomes" id="UP001364764"/>
    </source>
</evidence>
<dbReference type="GeneID" id="93480017"/>
<sequence>MTEQNVHNLRTIGEEASEQVRTLQRVVSQDKNIAPFKVAIVAAFLFYRYKLVSRAKDKNLYRLPEWKRT</sequence>
<dbReference type="Proteomes" id="UP001364764">
    <property type="component" value="Plasmid pY5S7-1"/>
</dbReference>
<protein>
    <submittedName>
        <fullName evidence="1">Uncharacterized protein</fullName>
    </submittedName>
</protein>
<name>A0ABD8B2U7_PAEAM</name>
<proteinExistence type="predicted"/>
<geneLocation type="plasmid" evidence="1 2">
    <name>pY5S7-1</name>
</geneLocation>
<keyword evidence="1" id="KW-0614">Plasmid</keyword>
<dbReference type="RefSeq" id="WP_338709025.1">
    <property type="nucleotide sequence ID" value="NZ_CP145893.1"/>
</dbReference>
<organism evidence="1 2">
    <name type="scientific">Paenibacillus amylolyticus</name>
    <dbReference type="NCBI Taxonomy" id="1451"/>
    <lineage>
        <taxon>Bacteria</taxon>
        <taxon>Bacillati</taxon>
        <taxon>Bacillota</taxon>
        <taxon>Bacilli</taxon>
        <taxon>Bacillales</taxon>
        <taxon>Paenibacillaceae</taxon>
        <taxon>Paenibacillus</taxon>
    </lineage>
</organism>
<evidence type="ECO:0000313" key="1">
    <source>
        <dbReference type="EMBL" id="WWP23841.1"/>
    </source>
</evidence>
<accession>A0ABD8B2U7</accession>
<dbReference type="EMBL" id="CP145893">
    <property type="protein sequence ID" value="WWP23841.1"/>
    <property type="molecule type" value="Genomic_DNA"/>
</dbReference>
<reference evidence="1 2" key="1">
    <citation type="submission" date="2024-02" db="EMBL/GenBank/DDBJ databases">
        <title>Complete sequences of two Paenibacillus sp. strains and one Lysinibacillus strain isolated from the environment on STAA medium highlight biotechnological potential.</title>
        <authorList>
            <person name="Attere S.A."/>
            <person name="Piche L.C."/>
            <person name="Intertaglia L."/>
            <person name="Lami R."/>
            <person name="Charette S.J."/>
            <person name="Vincent A.T."/>
        </authorList>
    </citation>
    <scope>NUCLEOTIDE SEQUENCE [LARGE SCALE GENOMIC DNA]</scope>
    <source>
        <strain evidence="1 2">Y5S-7</strain>
        <plasmid evidence="1 2">pY5S7-1</plasmid>
    </source>
</reference>
<gene>
    <name evidence="1" type="ORF">V6668_31090</name>
</gene>
<dbReference type="AlphaFoldDB" id="A0ABD8B2U7"/>